<feature type="region of interest" description="Disordered" evidence="11">
    <location>
        <begin position="78"/>
        <end position="211"/>
    </location>
</feature>
<feature type="region of interest" description="Disordered" evidence="11">
    <location>
        <begin position="311"/>
        <end position="338"/>
    </location>
</feature>
<evidence type="ECO:0000256" key="11">
    <source>
        <dbReference type="SAM" id="MobiDB-lite"/>
    </source>
</evidence>
<evidence type="ECO:0000256" key="4">
    <source>
        <dbReference type="ARBA" id="ARBA00022517"/>
    </source>
</evidence>
<comment type="subunit">
    <text evidence="3 10">Associates with 90S and pre-40S pre-ribosomal particles.</text>
</comment>
<accession>A0AAV9PJR9</accession>
<keyword evidence="5 10" id="KW-0698">rRNA processing</keyword>
<evidence type="ECO:0000256" key="6">
    <source>
        <dbReference type="ARBA" id="ARBA00023054"/>
    </source>
</evidence>
<dbReference type="GO" id="GO:0000462">
    <property type="term" value="P:maturation of SSU-rRNA from tricistronic rRNA transcript (SSU-rRNA, 5.8S rRNA, LSU-rRNA)"/>
    <property type="evidence" value="ECO:0007669"/>
    <property type="project" value="TreeGrafter"/>
</dbReference>
<gene>
    <name evidence="12" type="primary">RRP36</name>
    <name evidence="12" type="ORF">LTR77_002733</name>
</gene>
<comment type="function">
    <text evidence="9 10">Component of the 90S pre-ribosome involved in the maturation of rRNAs. Required for early cleavages of the pre-RNAs in the 40S ribosomal subunit maturation pathway.</text>
</comment>
<evidence type="ECO:0000256" key="1">
    <source>
        <dbReference type="ARBA" id="ARBA00004604"/>
    </source>
</evidence>
<keyword evidence="13" id="KW-1185">Reference proteome</keyword>
<dbReference type="RefSeq" id="XP_064661331.1">
    <property type="nucleotide sequence ID" value="XM_064799992.1"/>
</dbReference>
<sequence length="338" mass="38303">MAPARLAERNVRPARAGSEVDDDVVDFDGFASASEDERSEGSEDDVAAGNDQGDDEVLSGDDVDAEAQISSVSFGALKKAQDAIVKKRKRGSDTTAEQDEKLEALRARLRQMKQSKERSTPSHPDQQSSKKRKSTTAATNMTTSQDVNSDSDSAPSEVGATKSRSSKHAPVSKSSRYQVTRKRNVVDVPKRVTRDPRFDAFNQNSSDPGNAAKAYSFLRDYQKDEIAELKAAVKQAKTEEDKETLKRKLISMQNRLKTEDAKEREQNVLRQHRKEEKQRVEQGKQPYFLKRKEVKDRALVEKFKDMKGKDREKLIERRRRKEGQREKKMMPEARRVGD</sequence>
<keyword evidence="8 10" id="KW-0687">Ribonucleoprotein</keyword>
<keyword evidence="4 10" id="KW-0690">Ribosome biogenesis</keyword>
<feature type="compositionally biased region" description="Basic and acidic residues" evidence="11">
    <location>
        <begin position="256"/>
        <end position="282"/>
    </location>
</feature>
<dbReference type="GO" id="GO:0030686">
    <property type="term" value="C:90S preribosome"/>
    <property type="evidence" value="ECO:0007669"/>
    <property type="project" value="TreeGrafter"/>
</dbReference>
<dbReference type="PANTHER" id="PTHR21738">
    <property type="entry name" value="RIBOSOMAL RNA PROCESSING PROTEIN 36 HOMOLOG"/>
    <property type="match status" value="1"/>
</dbReference>
<evidence type="ECO:0000313" key="13">
    <source>
        <dbReference type="Proteomes" id="UP001337655"/>
    </source>
</evidence>
<feature type="region of interest" description="Disordered" evidence="11">
    <location>
        <begin position="256"/>
        <end position="288"/>
    </location>
</feature>
<dbReference type="Pfam" id="PF06102">
    <property type="entry name" value="RRP36"/>
    <property type="match status" value="1"/>
</dbReference>
<dbReference type="EMBL" id="JAVRRT010000004">
    <property type="protein sequence ID" value="KAK5172613.1"/>
    <property type="molecule type" value="Genomic_DNA"/>
</dbReference>
<dbReference type="InterPro" id="IPR009292">
    <property type="entry name" value="RRP36"/>
</dbReference>
<keyword evidence="7 10" id="KW-0539">Nucleus</keyword>
<feature type="compositionally biased region" description="Basic and acidic residues" evidence="11">
    <location>
        <begin position="323"/>
        <end position="338"/>
    </location>
</feature>
<feature type="compositionally biased region" description="Basic and acidic residues" evidence="11">
    <location>
        <begin position="1"/>
        <end position="11"/>
    </location>
</feature>
<dbReference type="GeneID" id="89924080"/>
<dbReference type="PANTHER" id="PTHR21738:SF0">
    <property type="entry name" value="RIBOSOMAL RNA PROCESSING PROTEIN 36 HOMOLOG"/>
    <property type="match status" value="1"/>
</dbReference>
<evidence type="ECO:0000256" key="2">
    <source>
        <dbReference type="ARBA" id="ARBA00009418"/>
    </source>
</evidence>
<evidence type="ECO:0000256" key="7">
    <source>
        <dbReference type="ARBA" id="ARBA00023242"/>
    </source>
</evidence>
<organism evidence="12 13">
    <name type="scientific">Saxophila tyrrhenica</name>
    <dbReference type="NCBI Taxonomy" id="1690608"/>
    <lineage>
        <taxon>Eukaryota</taxon>
        <taxon>Fungi</taxon>
        <taxon>Dikarya</taxon>
        <taxon>Ascomycota</taxon>
        <taxon>Pezizomycotina</taxon>
        <taxon>Dothideomycetes</taxon>
        <taxon>Dothideomycetidae</taxon>
        <taxon>Mycosphaerellales</taxon>
        <taxon>Extremaceae</taxon>
        <taxon>Saxophila</taxon>
    </lineage>
</organism>
<evidence type="ECO:0000256" key="3">
    <source>
        <dbReference type="ARBA" id="ARBA00011167"/>
    </source>
</evidence>
<proteinExistence type="inferred from homology"/>
<evidence type="ECO:0000256" key="5">
    <source>
        <dbReference type="ARBA" id="ARBA00022552"/>
    </source>
</evidence>
<feature type="compositionally biased region" description="Polar residues" evidence="11">
    <location>
        <begin position="135"/>
        <end position="154"/>
    </location>
</feature>
<reference evidence="12 13" key="1">
    <citation type="submission" date="2023-08" db="EMBL/GenBank/DDBJ databases">
        <title>Black Yeasts Isolated from many extreme environments.</title>
        <authorList>
            <person name="Coleine C."/>
            <person name="Stajich J.E."/>
            <person name="Selbmann L."/>
        </authorList>
    </citation>
    <scope>NUCLEOTIDE SEQUENCE [LARGE SCALE GENOMIC DNA]</scope>
    <source>
        <strain evidence="12 13">CCFEE 5935</strain>
    </source>
</reference>
<evidence type="ECO:0000256" key="10">
    <source>
        <dbReference type="RuleBase" id="RU368027"/>
    </source>
</evidence>
<evidence type="ECO:0000256" key="9">
    <source>
        <dbReference type="ARBA" id="ARBA00025053"/>
    </source>
</evidence>
<dbReference type="AlphaFoldDB" id="A0AAV9PJR9"/>
<evidence type="ECO:0000313" key="12">
    <source>
        <dbReference type="EMBL" id="KAK5172613.1"/>
    </source>
</evidence>
<dbReference type="Proteomes" id="UP001337655">
    <property type="component" value="Unassembled WGS sequence"/>
</dbReference>
<protein>
    <recommendedName>
        <fullName evidence="10">rRNA biogenesis protein RRP36</fullName>
    </recommendedName>
</protein>
<dbReference type="GO" id="GO:0005730">
    <property type="term" value="C:nucleolus"/>
    <property type="evidence" value="ECO:0007669"/>
    <property type="project" value="UniProtKB-SubCell"/>
</dbReference>
<keyword evidence="6" id="KW-0175">Coiled coil</keyword>
<feature type="region of interest" description="Disordered" evidence="11">
    <location>
        <begin position="1"/>
        <end position="64"/>
    </location>
</feature>
<comment type="caution">
    <text evidence="12">The sequence shown here is derived from an EMBL/GenBank/DDBJ whole genome shotgun (WGS) entry which is preliminary data.</text>
</comment>
<comment type="similarity">
    <text evidence="2 10">Belongs to the RRP36 family.</text>
</comment>
<feature type="compositionally biased region" description="Basic and acidic residues" evidence="11">
    <location>
        <begin position="184"/>
        <end position="198"/>
    </location>
</feature>
<name>A0AAV9PJR9_9PEZI</name>
<evidence type="ECO:0000256" key="8">
    <source>
        <dbReference type="ARBA" id="ARBA00023274"/>
    </source>
</evidence>
<feature type="compositionally biased region" description="Acidic residues" evidence="11">
    <location>
        <begin position="42"/>
        <end position="64"/>
    </location>
</feature>
<comment type="subcellular location">
    <subcellularLocation>
        <location evidence="1 10">Nucleus</location>
        <location evidence="1 10">Nucleolus</location>
    </subcellularLocation>
</comment>